<dbReference type="InterPro" id="IPR036498">
    <property type="entry name" value="Nfu/NifU_N_sf"/>
</dbReference>
<dbReference type="SMART" id="SM00932">
    <property type="entry name" value="Nfu_N"/>
    <property type="match status" value="1"/>
</dbReference>
<gene>
    <name evidence="2" type="ORF">DCC39_12170</name>
</gene>
<proteinExistence type="predicted"/>
<dbReference type="SUPFAM" id="SSF110836">
    <property type="entry name" value="Hypothetical protein SAV1430"/>
    <property type="match status" value="1"/>
</dbReference>
<reference evidence="2 3" key="1">
    <citation type="submission" date="2018-04" db="EMBL/GenBank/DDBJ databases">
        <title>Camelliibacillus theae gen. nov., sp. nov., isolated from Pu'er tea.</title>
        <authorList>
            <person name="Niu L."/>
        </authorList>
    </citation>
    <scope>NUCLEOTIDE SEQUENCE [LARGE SCALE GENOMIC DNA]</scope>
    <source>
        <strain evidence="2 3">T8</strain>
    </source>
</reference>
<dbReference type="EMBL" id="QCZG01000025">
    <property type="protein sequence ID" value="PWA10036.1"/>
    <property type="molecule type" value="Genomic_DNA"/>
</dbReference>
<accession>A0A2U1JXU0</accession>
<dbReference type="RefSeq" id="WP_116555178.1">
    <property type="nucleotide sequence ID" value="NZ_QCZG01000025.1"/>
</dbReference>
<evidence type="ECO:0000259" key="1">
    <source>
        <dbReference type="SMART" id="SM00932"/>
    </source>
</evidence>
<dbReference type="OrthoDB" id="2968418at2"/>
<dbReference type="Proteomes" id="UP000245998">
    <property type="component" value="Unassembled WGS sequence"/>
</dbReference>
<dbReference type="AlphaFoldDB" id="A0A2U1JXU0"/>
<dbReference type="Pfam" id="PF08712">
    <property type="entry name" value="Nfu_N"/>
    <property type="match status" value="1"/>
</dbReference>
<organism evidence="2 3">
    <name type="scientific">Pueribacillus theae</name>
    <dbReference type="NCBI Taxonomy" id="2171751"/>
    <lineage>
        <taxon>Bacteria</taxon>
        <taxon>Bacillati</taxon>
        <taxon>Bacillota</taxon>
        <taxon>Bacilli</taxon>
        <taxon>Bacillales</taxon>
        <taxon>Bacillaceae</taxon>
        <taxon>Pueribacillus</taxon>
    </lineage>
</organism>
<evidence type="ECO:0000313" key="3">
    <source>
        <dbReference type="Proteomes" id="UP000245998"/>
    </source>
</evidence>
<sequence>MAISVKVEQTPNPNALKFTANKTIFEGTKSYSYKKGDTPDHPLAAALIQIEGVDNVFGYQDFITVNKTFEADWDTVLPQIEKVFENEN</sequence>
<dbReference type="Gene3D" id="3.30.1370.70">
    <property type="entry name" value="Scaffold protein Nfu/NifU, N-terminal domain"/>
    <property type="match status" value="1"/>
</dbReference>
<keyword evidence="3" id="KW-1185">Reference proteome</keyword>
<protein>
    <submittedName>
        <fullName evidence="2">Scaffolding protein</fullName>
    </submittedName>
</protein>
<evidence type="ECO:0000313" key="2">
    <source>
        <dbReference type="EMBL" id="PWA10036.1"/>
    </source>
</evidence>
<comment type="caution">
    <text evidence="2">The sequence shown here is derived from an EMBL/GenBank/DDBJ whole genome shotgun (WGS) entry which is preliminary data.</text>
</comment>
<feature type="domain" description="Scaffold protein Nfu/NifU N-terminal" evidence="1">
    <location>
        <begin position="5"/>
        <end position="88"/>
    </location>
</feature>
<name>A0A2U1JXU0_9BACI</name>
<dbReference type="InterPro" id="IPR014824">
    <property type="entry name" value="Nfu/NifU_N"/>
</dbReference>